<evidence type="ECO:0008006" key="4">
    <source>
        <dbReference type="Google" id="ProtNLM"/>
    </source>
</evidence>
<evidence type="ECO:0000313" key="3">
    <source>
        <dbReference type="Proteomes" id="UP001203004"/>
    </source>
</evidence>
<keyword evidence="1" id="KW-1133">Transmembrane helix</keyword>
<evidence type="ECO:0000256" key="1">
    <source>
        <dbReference type="SAM" id="Phobius"/>
    </source>
</evidence>
<keyword evidence="3" id="KW-1185">Reference proteome</keyword>
<keyword evidence="1" id="KW-0472">Membrane</keyword>
<dbReference type="RefSeq" id="WP_249098755.1">
    <property type="nucleotide sequence ID" value="NZ_JAMAST010000003.1"/>
</dbReference>
<gene>
    <name evidence="2" type="ORF">M3N64_04540</name>
</gene>
<feature type="transmembrane region" description="Helical" evidence="1">
    <location>
        <begin position="128"/>
        <end position="147"/>
    </location>
</feature>
<evidence type="ECO:0000313" key="2">
    <source>
        <dbReference type="EMBL" id="MCL1631216.1"/>
    </source>
</evidence>
<accession>A0ABT0M8N5</accession>
<proteinExistence type="predicted"/>
<organism evidence="2 3">
    <name type="scientific">Sporolactobacillus mangiferae</name>
    <dbReference type="NCBI Taxonomy" id="2940498"/>
    <lineage>
        <taxon>Bacteria</taxon>
        <taxon>Bacillati</taxon>
        <taxon>Bacillota</taxon>
        <taxon>Bacilli</taxon>
        <taxon>Bacillales</taxon>
        <taxon>Sporolactobacillaceae</taxon>
        <taxon>Sporolactobacillus</taxon>
    </lineage>
</organism>
<protein>
    <recommendedName>
        <fullName evidence="4">DUF2178 domain-containing protein</fullName>
    </recommendedName>
</protein>
<feature type="transmembrane region" description="Helical" evidence="1">
    <location>
        <begin position="47"/>
        <end position="67"/>
    </location>
</feature>
<name>A0ABT0M8N5_9BACL</name>
<comment type="caution">
    <text evidence="2">The sequence shown here is derived from an EMBL/GenBank/DDBJ whole genome shotgun (WGS) entry which is preliminary data.</text>
</comment>
<dbReference type="EMBL" id="JAMAST010000003">
    <property type="protein sequence ID" value="MCL1631216.1"/>
    <property type="molecule type" value="Genomic_DNA"/>
</dbReference>
<dbReference type="Proteomes" id="UP001203004">
    <property type="component" value="Unassembled WGS sequence"/>
</dbReference>
<reference evidence="2 3" key="1">
    <citation type="submission" date="2022-05" db="EMBL/GenBank/DDBJ databases">
        <title>Sporolactobacillus sp nov CPB3-1, isolated from tree bark (Mangifera indica L.).</title>
        <authorList>
            <person name="Phuengjayaem S."/>
            <person name="Tanasupawat S."/>
        </authorList>
    </citation>
    <scope>NUCLEOTIDE SEQUENCE [LARGE SCALE GENOMIC DNA]</scope>
    <source>
        <strain evidence="2 3">CPB3-1</strain>
    </source>
</reference>
<sequence>MKRLIFSFIMSVSMIVAFGAALIPCIQIAEGFASFIRSPHQFYVEVNLLPVVPLVILSLIEAVDYYLGRRKGRPSFWQYPLIIPAADERERAISAQATATAFRAIWFIAPFCAALMVLHPIVRQSIPAFPVFVLLIIPLVQICVYYFKIRKIYL</sequence>
<feature type="transmembrane region" description="Helical" evidence="1">
    <location>
        <begin position="101"/>
        <end position="122"/>
    </location>
</feature>
<keyword evidence="1" id="KW-0812">Transmembrane</keyword>